<dbReference type="InterPro" id="IPR005878">
    <property type="entry name" value="Ribosom_uL1_bac-type"/>
</dbReference>
<dbReference type="GO" id="GO:0000049">
    <property type="term" value="F:tRNA binding"/>
    <property type="evidence" value="ECO:0007669"/>
    <property type="project" value="UniProtKB-KW"/>
</dbReference>
<dbReference type="InterPro" id="IPR023674">
    <property type="entry name" value="Ribosomal_uL1-like"/>
</dbReference>
<dbReference type="EMBL" id="VMFF01000051">
    <property type="protein sequence ID" value="TSC65326.1"/>
    <property type="molecule type" value="Genomic_DNA"/>
</dbReference>
<dbReference type="GO" id="GO:0006417">
    <property type="term" value="P:regulation of translation"/>
    <property type="evidence" value="ECO:0007669"/>
    <property type="project" value="UniProtKB-KW"/>
</dbReference>
<evidence type="ECO:0000256" key="5">
    <source>
        <dbReference type="ARBA" id="ARBA00022884"/>
    </source>
</evidence>
<dbReference type="PANTHER" id="PTHR36427:SF3">
    <property type="entry name" value="LARGE RIBOSOMAL SUBUNIT PROTEIN UL1M"/>
    <property type="match status" value="1"/>
</dbReference>
<dbReference type="GO" id="GO:0015934">
    <property type="term" value="C:large ribosomal subunit"/>
    <property type="evidence" value="ECO:0007669"/>
    <property type="project" value="InterPro"/>
</dbReference>
<proteinExistence type="inferred from homology"/>
<dbReference type="CDD" id="cd00403">
    <property type="entry name" value="Ribosomal_L1"/>
    <property type="match status" value="1"/>
</dbReference>
<gene>
    <name evidence="9" type="primary">rplA</name>
    <name evidence="10" type="ORF">G01um101477_528</name>
</gene>
<dbReference type="FunFam" id="3.40.50.790:FF:000001">
    <property type="entry name" value="50S ribosomal protein L1"/>
    <property type="match status" value="1"/>
</dbReference>
<protein>
    <recommendedName>
        <fullName evidence="8 9">Large ribosomal subunit protein uL1</fullName>
    </recommendedName>
</protein>
<name>A0A554JAI3_9BACT</name>
<comment type="similarity">
    <text evidence="1 9">Belongs to the universal ribosomal protein uL1 family.</text>
</comment>
<dbReference type="Proteomes" id="UP000319613">
    <property type="component" value="Unassembled WGS sequence"/>
</dbReference>
<dbReference type="AlphaFoldDB" id="A0A554JAI3"/>
<dbReference type="GO" id="GO:0003735">
    <property type="term" value="F:structural constituent of ribosome"/>
    <property type="evidence" value="ECO:0007669"/>
    <property type="project" value="InterPro"/>
</dbReference>
<evidence type="ECO:0000313" key="10">
    <source>
        <dbReference type="EMBL" id="TSC65326.1"/>
    </source>
</evidence>
<evidence type="ECO:0000256" key="1">
    <source>
        <dbReference type="ARBA" id="ARBA00010531"/>
    </source>
</evidence>
<dbReference type="NCBIfam" id="TIGR01169">
    <property type="entry name" value="rplA_bact"/>
    <property type="match status" value="1"/>
</dbReference>
<comment type="function">
    <text evidence="9">Binds directly to 23S rRNA. The L1 stalk is quite mobile in the ribosome, and is involved in E site tRNA release.</text>
</comment>
<dbReference type="InterPro" id="IPR028364">
    <property type="entry name" value="Ribosomal_uL1/biogenesis"/>
</dbReference>
<keyword evidence="3 9" id="KW-0699">rRNA-binding</keyword>
<evidence type="ECO:0000256" key="6">
    <source>
        <dbReference type="ARBA" id="ARBA00022980"/>
    </source>
</evidence>
<dbReference type="InterPro" id="IPR016095">
    <property type="entry name" value="Ribosomal_uL1_3-a/b-sand"/>
</dbReference>
<keyword evidence="7 9" id="KW-0687">Ribonucleoprotein</keyword>
<comment type="subunit">
    <text evidence="9">Part of the 50S ribosomal subunit.</text>
</comment>
<sequence length="227" mass="24378">MANISKRQKANIAKVDRTKVYSATEAIDLVKQTANTKFKGTVEVHVRLGIDPKKTDQGVRGSISLPFGTGKTKRVAAFVTEVKEKEAKEAGAALVGGADLIKQIKETEKTDFDMAVAEPAMMKLMGPIAKILGQRGLMPNPKTGTVTENIAGIIKEINAGKIDFKNDDSGNVHQIIGKTDFDSEKLVTNLKTFIDALNASKPSTVKKVFITNIVVNASMGPGIKVKI</sequence>
<evidence type="ECO:0000256" key="9">
    <source>
        <dbReference type="HAMAP-Rule" id="MF_01318"/>
    </source>
</evidence>
<dbReference type="Gene3D" id="3.30.190.20">
    <property type="match status" value="1"/>
</dbReference>
<reference evidence="10 11" key="1">
    <citation type="submission" date="2017-07" db="EMBL/GenBank/DDBJ databases">
        <title>Mechanisms for carbon and nitrogen cycling indicate functional differentiation within the Candidate Phyla Radiation.</title>
        <authorList>
            <person name="Danczak R.E."/>
            <person name="Johnston M.D."/>
            <person name="Kenah C."/>
            <person name="Slattery M."/>
            <person name="Wrighton K.C."/>
            <person name="Wilkins M.J."/>
        </authorList>
    </citation>
    <scope>NUCLEOTIDE SEQUENCE [LARGE SCALE GENOMIC DNA]</scope>
    <source>
        <strain evidence="10">Gr01-1014_77</strain>
    </source>
</reference>
<evidence type="ECO:0000256" key="7">
    <source>
        <dbReference type="ARBA" id="ARBA00023274"/>
    </source>
</evidence>
<evidence type="ECO:0000256" key="3">
    <source>
        <dbReference type="ARBA" id="ARBA00022730"/>
    </source>
</evidence>
<dbReference type="SUPFAM" id="SSF56808">
    <property type="entry name" value="Ribosomal protein L1"/>
    <property type="match status" value="1"/>
</dbReference>
<evidence type="ECO:0000256" key="2">
    <source>
        <dbReference type="ARBA" id="ARBA00022491"/>
    </source>
</evidence>
<comment type="function">
    <text evidence="9">Protein L1 is also a translational repressor protein, it controls the translation of the L11 operon by binding to its mRNA.</text>
</comment>
<dbReference type="HAMAP" id="MF_01318_B">
    <property type="entry name" value="Ribosomal_uL1_B"/>
    <property type="match status" value="1"/>
</dbReference>
<keyword evidence="2 9" id="KW-0678">Repressor</keyword>
<dbReference type="PANTHER" id="PTHR36427">
    <property type="entry name" value="54S RIBOSOMAL PROTEIN L1, MITOCHONDRIAL"/>
    <property type="match status" value="1"/>
</dbReference>
<dbReference type="PIRSF" id="PIRSF002155">
    <property type="entry name" value="Ribosomal_L1"/>
    <property type="match status" value="1"/>
</dbReference>
<evidence type="ECO:0000313" key="11">
    <source>
        <dbReference type="Proteomes" id="UP000319613"/>
    </source>
</evidence>
<comment type="caution">
    <text evidence="10">The sequence shown here is derived from an EMBL/GenBank/DDBJ whole genome shotgun (WGS) entry which is preliminary data.</text>
</comment>
<evidence type="ECO:0000256" key="4">
    <source>
        <dbReference type="ARBA" id="ARBA00022845"/>
    </source>
</evidence>
<evidence type="ECO:0000256" key="8">
    <source>
        <dbReference type="ARBA" id="ARBA00035241"/>
    </source>
</evidence>
<accession>A0A554JAI3</accession>
<keyword evidence="9" id="KW-0820">tRNA-binding</keyword>
<dbReference type="Gene3D" id="3.40.50.790">
    <property type="match status" value="1"/>
</dbReference>
<dbReference type="GO" id="GO:0019843">
    <property type="term" value="F:rRNA binding"/>
    <property type="evidence" value="ECO:0007669"/>
    <property type="project" value="UniProtKB-UniRule"/>
</dbReference>
<keyword evidence="4 9" id="KW-0810">Translation regulation</keyword>
<dbReference type="InterPro" id="IPR002143">
    <property type="entry name" value="Ribosomal_uL1"/>
</dbReference>
<dbReference type="Pfam" id="PF00687">
    <property type="entry name" value="Ribosomal_L1"/>
    <property type="match status" value="1"/>
</dbReference>
<keyword evidence="6 9" id="KW-0689">Ribosomal protein</keyword>
<dbReference type="GO" id="GO:0006412">
    <property type="term" value="P:translation"/>
    <property type="evidence" value="ECO:0007669"/>
    <property type="project" value="UniProtKB-UniRule"/>
</dbReference>
<organism evidence="10 11">
    <name type="scientific">Candidatus Doudnabacteria bacterium Gr01-1014_77</name>
    <dbReference type="NCBI Taxonomy" id="2017133"/>
    <lineage>
        <taxon>Bacteria</taxon>
        <taxon>Candidatus Doudnaibacteriota</taxon>
    </lineage>
</organism>
<keyword evidence="5 9" id="KW-0694">RNA-binding</keyword>